<feature type="domain" description="PII-uridylyltransferase/Glutamine-synthetase adenylyltransferase" evidence="10">
    <location>
        <begin position="301"/>
        <end position="446"/>
    </location>
</feature>
<dbReference type="Gene3D" id="1.20.120.1510">
    <property type="match status" value="1"/>
</dbReference>
<evidence type="ECO:0000256" key="7">
    <source>
        <dbReference type="HAMAP-Rule" id="MF_00802"/>
    </source>
</evidence>
<feature type="domain" description="Glutamate-ammonia ligase adenylyltransferase repeated" evidence="9">
    <location>
        <begin position="567"/>
        <end position="806"/>
    </location>
</feature>
<dbReference type="SUPFAM" id="SSF81301">
    <property type="entry name" value="Nucleotidyltransferase"/>
    <property type="match status" value="2"/>
</dbReference>
<keyword evidence="6 7" id="KW-0511">Multifunctional enzyme</keyword>
<evidence type="ECO:0000259" key="9">
    <source>
        <dbReference type="Pfam" id="PF03710"/>
    </source>
</evidence>
<dbReference type="HAMAP" id="MF_00802">
    <property type="entry name" value="GlnE"/>
    <property type="match status" value="1"/>
</dbReference>
<evidence type="ECO:0000256" key="1">
    <source>
        <dbReference type="ARBA" id="ARBA00022679"/>
    </source>
</evidence>
<dbReference type="GO" id="GO:0008882">
    <property type="term" value="F:[glutamate-ammonia-ligase] adenylyltransferase activity"/>
    <property type="evidence" value="ECO:0007669"/>
    <property type="project" value="UniProtKB-UniRule"/>
</dbReference>
<comment type="catalytic activity">
    <reaction evidence="7">
        <text>[glutamine synthetase]-O(4)-(5'-adenylyl)-L-tyrosine + phosphate = [glutamine synthetase]-L-tyrosine + ADP</text>
        <dbReference type="Rhea" id="RHEA:43716"/>
        <dbReference type="Rhea" id="RHEA-COMP:10660"/>
        <dbReference type="Rhea" id="RHEA-COMP:10661"/>
        <dbReference type="ChEBI" id="CHEBI:43474"/>
        <dbReference type="ChEBI" id="CHEBI:46858"/>
        <dbReference type="ChEBI" id="CHEBI:83624"/>
        <dbReference type="ChEBI" id="CHEBI:456216"/>
        <dbReference type="EC" id="2.7.7.89"/>
    </reaction>
</comment>
<dbReference type="GO" id="GO:0005524">
    <property type="term" value="F:ATP binding"/>
    <property type="evidence" value="ECO:0007669"/>
    <property type="project" value="UniProtKB-UniRule"/>
</dbReference>
<comment type="catalytic activity">
    <reaction evidence="7">
        <text>[glutamine synthetase]-L-tyrosine + ATP = [glutamine synthetase]-O(4)-(5'-adenylyl)-L-tyrosine + diphosphate</text>
        <dbReference type="Rhea" id="RHEA:18589"/>
        <dbReference type="Rhea" id="RHEA-COMP:10660"/>
        <dbReference type="Rhea" id="RHEA-COMP:10661"/>
        <dbReference type="ChEBI" id="CHEBI:30616"/>
        <dbReference type="ChEBI" id="CHEBI:33019"/>
        <dbReference type="ChEBI" id="CHEBI:46858"/>
        <dbReference type="ChEBI" id="CHEBI:83624"/>
        <dbReference type="EC" id="2.7.7.42"/>
    </reaction>
</comment>
<comment type="function">
    <text evidence="7">Involved in the regulation of glutamine synthetase GlnA, a key enzyme in the process to assimilate ammonia. When cellular nitrogen levels are high, the C-terminal adenylyl transferase (AT) inactivates GlnA by covalent transfer of an adenylyl group from ATP to specific tyrosine residue of GlnA, thus reducing its activity. Conversely, when nitrogen levels are low, the N-terminal adenylyl removase (AR) activates GlnA by removing the adenylyl group by phosphorolysis, increasing its activity. The regulatory region of GlnE binds the signal transduction protein PII (GlnB) which indicates the nitrogen status of the cell.</text>
</comment>
<dbReference type="InterPro" id="IPR013546">
    <property type="entry name" value="PII_UdlTrfase/GS_AdlTrfase"/>
</dbReference>
<keyword evidence="4 7" id="KW-0067">ATP-binding</keyword>
<dbReference type="GO" id="GO:0005829">
    <property type="term" value="C:cytosol"/>
    <property type="evidence" value="ECO:0007669"/>
    <property type="project" value="TreeGrafter"/>
</dbReference>
<feature type="region of interest" description="Adenylyl removase" evidence="7">
    <location>
        <begin position="1"/>
        <end position="454"/>
    </location>
</feature>
<evidence type="ECO:0000256" key="2">
    <source>
        <dbReference type="ARBA" id="ARBA00022695"/>
    </source>
</evidence>
<feature type="region of interest" description="Disordered" evidence="8">
    <location>
        <begin position="451"/>
        <end position="477"/>
    </location>
</feature>
<keyword evidence="2 7" id="KW-0548">Nucleotidyltransferase</keyword>
<dbReference type="InterPro" id="IPR005190">
    <property type="entry name" value="GlnE_rpt_dom"/>
</dbReference>
<name>A0A446CKT3_9BURK</name>
<protein>
    <recommendedName>
        <fullName evidence="7">Bifunctional glutamine synthetase adenylyltransferase/adenylyl-removing enzyme</fullName>
    </recommendedName>
    <alternativeName>
        <fullName evidence="7">ATP:glutamine synthetase adenylyltransferase</fullName>
    </alternativeName>
    <alternativeName>
        <fullName evidence="7">ATase</fullName>
    </alternativeName>
    <domain>
        <recommendedName>
            <fullName evidence="7">Glutamine synthetase adenylyl-L-tyrosine phosphorylase</fullName>
            <ecNumber evidence="7">2.7.7.89</ecNumber>
        </recommendedName>
        <alternativeName>
            <fullName evidence="7">Adenylyl removase</fullName>
            <shortName evidence="7">AR</shortName>
            <shortName evidence="7">AT-N</shortName>
        </alternativeName>
    </domain>
    <domain>
        <recommendedName>
            <fullName evidence="7">Glutamine synthetase adenylyl transferase</fullName>
            <ecNumber evidence="7">2.7.7.42</ecNumber>
        </recommendedName>
        <alternativeName>
            <fullName evidence="7">Adenylyl transferase</fullName>
            <shortName evidence="7">AT</shortName>
            <shortName evidence="7">AT-C</shortName>
        </alternativeName>
    </domain>
</protein>
<evidence type="ECO:0000256" key="6">
    <source>
        <dbReference type="ARBA" id="ARBA00023268"/>
    </source>
</evidence>
<keyword evidence="5 7" id="KW-0460">Magnesium</keyword>
<feature type="region of interest" description="Adenylyl transferase" evidence="7">
    <location>
        <begin position="463"/>
        <end position="945"/>
    </location>
</feature>
<evidence type="ECO:0000313" key="11">
    <source>
        <dbReference type="EMBL" id="SSW68418.1"/>
    </source>
</evidence>
<gene>
    <name evidence="7 11" type="primary">glnE</name>
    <name evidence="11" type="ORF">AGI3411_03607</name>
</gene>
<dbReference type="InterPro" id="IPR043519">
    <property type="entry name" value="NT_sf"/>
</dbReference>
<accession>A0A446CKT3</accession>
<comment type="cofactor">
    <cofactor evidence="7">
        <name>Mg(2+)</name>
        <dbReference type="ChEBI" id="CHEBI:18420"/>
    </cofactor>
</comment>
<keyword evidence="1 7" id="KW-0808">Transferase</keyword>
<sequence>MRYRPHLYLKRAYSAAPFAMSTPSLPAPALAWSGYLRRRLDAHPDLAVWLEQAVLQPVTPARIAEWQTELAGPGAPDVLPVDACRRVLRKLRERIFNTLIVRDLAGNAPIEEVVGAMTALADAAVAAAYRSVAADLAAVHGVPRDPATGKPQEMLIVGMGKLGGCELNVSSDIDLIMLYGEEGETDGPRRISHHEFYGRLTRRMMPVLSEVDADGQVFRTDLRLRPDGDSGPLAWSLDALEHYLIGQGREWERYAWLKARLMPAQAFEGSDSAAQARQLESLRVPFVYRKYFDFDALAALRALRERIRQDWQRRAQARSGIDSANNIKLGDGGIREIEFVVQLAQLIRGGRMPALQKRGLLEALHAESVAGLMPEQDARRLEEAYRYLRRTEHALQYREDAQTHLLPGDPAQRADLAAALGMSPEDFESTLAAHREFVSQTFRNVFRIMGMGETEDPPPAPGATEPSSCEDDTDGNSELAQQIRQAFGDAGQDLLRRTETLLNSHRVRSLPESSRKRMDVLLPAALRAALQTPAPLEATVRLFDLIEKIAQRSAYLALLAEYPDTLARVARMVAASPWAAQYLTQHPLLLDSLIDWRTLFEPLDFVQIARQLTADLDACRLPDGDPDIERQMNLMRDVQRQASFQLLAQDLEGELTVEKLADQLSALADLLLTETIRRAWPLVNRQEGAAARFAVIAYGKLGGKELGYASDLDLVFLFDDPREDAAEVYAKLGRRMTSWLSTMTSSGRLYEVDLRLRPDGDAGLLAVSVEAFEQYQHKHAWAWEHQALTRARHAAGDAGIGARFERIREDILVLPRDAAALRDEVLAMREKINAGHPNTSQLFDLKHDRGGMVDVEFVTQYLVLCHSGTHPELVRNLGNIALLRLAGEAGLIAPELAARAGDAYRTLRRAQHQLRLQGVEKARVAPDQLQDERAAVRELWTAVLG</sequence>
<dbReference type="InterPro" id="IPR023057">
    <property type="entry name" value="GlnE"/>
</dbReference>
<evidence type="ECO:0000256" key="8">
    <source>
        <dbReference type="SAM" id="MobiDB-lite"/>
    </source>
</evidence>
<dbReference type="GO" id="GO:0000287">
    <property type="term" value="F:magnesium ion binding"/>
    <property type="evidence" value="ECO:0007669"/>
    <property type="project" value="UniProtKB-UniRule"/>
</dbReference>
<feature type="domain" description="PII-uridylyltransferase/Glutamine-synthetase adenylyltransferase" evidence="10">
    <location>
        <begin position="828"/>
        <end position="922"/>
    </location>
</feature>
<dbReference type="Proteomes" id="UP000289184">
    <property type="component" value="Unassembled WGS sequence"/>
</dbReference>
<organism evidence="11 12">
    <name type="scientific">Achromobacter agilis</name>
    <dbReference type="NCBI Taxonomy" id="1353888"/>
    <lineage>
        <taxon>Bacteria</taxon>
        <taxon>Pseudomonadati</taxon>
        <taxon>Pseudomonadota</taxon>
        <taxon>Betaproteobacteria</taxon>
        <taxon>Burkholderiales</taxon>
        <taxon>Alcaligenaceae</taxon>
        <taxon>Achromobacter</taxon>
    </lineage>
</organism>
<feature type="domain" description="Glutamate-ammonia ligase adenylyltransferase repeated" evidence="9">
    <location>
        <begin position="29"/>
        <end position="264"/>
    </location>
</feature>
<dbReference type="PANTHER" id="PTHR30621">
    <property type="entry name" value="GLUTAMINE SYNTHETASE ADENYLYLTRANSFERASE"/>
    <property type="match status" value="1"/>
</dbReference>
<dbReference type="Pfam" id="PF03710">
    <property type="entry name" value="GlnE"/>
    <property type="match status" value="2"/>
</dbReference>
<evidence type="ECO:0000259" key="10">
    <source>
        <dbReference type="Pfam" id="PF08335"/>
    </source>
</evidence>
<dbReference type="SUPFAM" id="SSF81593">
    <property type="entry name" value="Nucleotidyltransferase substrate binding subunit/domain"/>
    <property type="match status" value="2"/>
</dbReference>
<keyword evidence="3 7" id="KW-0547">Nucleotide-binding</keyword>
<evidence type="ECO:0000256" key="3">
    <source>
        <dbReference type="ARBA" id="ARBA00022741"/>
    </source>
</evidence>
<dbReference type="NCBIfam" id="NF008292">
    <property type="entry name" value="PRK11072.1"/>
    <property type="match status" value="1"/>
</dbReference>
<dbReference type="Pfam" id="PF08335">
    <property type="entry name" value="GlnD_UR_UTase"/>
    <property type="match status" value="2"/>
</dbReference>
<dbReference type="Gene3D" id="3.30.460.10">
    <property type="entry name" value="Beta Polymerase, domain 2"/>
    <property type="match status" value="2"/>
</dbReference>
<evidence type="ECO:0000256" key="5">
    <source>
        <dbReference type="ARBA" id="ARBA00022842"/>
    </source>
</evidence>
<evidence type="ECO:0000313" key="12">
    <source>
        <dbReference type="Proteomes" id="UP000289184"/>
    </source>
</evidence>
<proteinExistence type="inferred from homology"/>
<dbReference type="Gene3D" id="1.20.120.330">
    <property type="entry name" value="Nucleotidyltransferases domain 2"/>
    <property type="match status" value="2"/>
</dbReference>
<keyword evidence="12" id="KW-1185">Reference proteome</keyword>
<dbReference type="GO" id="GO:0047388">
    <property type="term" value="F:[glutamine synthetase]-adenylyl-L-tyrosine phosphorylase activity"/>
    <property type="evidence" value="ECO:0007669"/>
    <property type="project" value="UniProtKB-EC"/>
</dbReference>
<comment type="similarity">
    <text evidence="7">Belongs to the GlnE family.</text>
</comment>
<dbReference type="PANTHER" id="PTHR30621:SF0">
    <property type="entry name" value="BIFUNCTIONAL GLUTAMINE SYNTHETASE ADENYLYLTRANSFERASE_ADENYLYL-REMOVING ENZYME"/>
    <property type="match status" value="1"/>
</dbReference>
<reference evidence="11 12" key="1">
    <citation type="submission" date="2018-07" db="EMBL/GenBank/DDBJ databases">
        <authorList>
            <person name="Peeters C."/>
        </authorList>
    </citation>
    <scope>NUCLEOTIDE SEQUENCE [LARGE SCALE GENOMIC DNA]</scope>
    <source>
        <strain evidence="11 12">LMG 3411</strain>
    </source>
</reference>
<dbReference type="EC" id="2.7.7.42" evidence="7"/>
<dbReference type="AlphaFoldDB" id="A0A446CKT3"/>
<dbReference type="EC" id="2.7.7.89" evidence="7"/>
<dbReference type="GO" id="GO:0000820">
    <property type="term" value="P:regulation of glutamine family amino acid metabolic process"/>
    <property type="evidence" value="ECO:0007669"/>
    <property type="project" value="UniProtKB-UniRule"/>
</dbReference>
<evidence type="ECO:0000256" key="4">
    <source>
        <dbReference type="ARBA" id="ARBA00022840"/>
    </source>
</evidence>
<dbReference type="EMBL" id="UFQB01000015">
    <property type="protein sequence ID" value="SSW68418.1"/>
    <property type="molecule type" value="Genomic_DNA"/>
</dbReference>
<dbReference type="CDD" id="cd05401">
    <property type="entry name" value="NT_GlnE_GlnD_like"/>
    <property type="match status" value="2"/>
</dbReference>